<protein>
    <recommendedName>
        <fullName evidence="2">DUF4426 domain-containing protein</fullName>
    </recommendedName>
</protein>
<evidence type="ECO:0000256" key="1">
    <source>
        <dbReference type="SAM" id="SignalP"/>
    </source>
</evidence>
<sequence>MRPMLRVTTVLFTLALLLTAPARAENIQDFGDYVVHYNALTTDMIPPMVARENDITRSKNRAMLNVVVLKKVLGASGKPTAAEVSGRAVDLTGKQNTIEFREVRETNAIYYIAEFAVSNEQRLTFDITVTPEGEKEALDVRFRKQFFTD</sequence>
<feature type="chain" id="PRO_5013210097" description="DUF4426 domain-containing protein" evidence="1">
    <location>
        <begin position="25"/>
        <end position="149"/>
    </location>
</feature>
<name>A0A1Z4VV92_9GAMM</name>
<dbReference type="Pfam" id="PF14467">
    <property type="entry name" value="DUF4426"/>
    <property type="match status" value="1"/>
</dbReference>
<dbReference type="OrthoDB" id="8563353at2"/>
<organism evidence="3 4">
    <name type="scientific">Thiohalobacter thiocyanaticus</name>
    <dbReference type="NCBI Taxonomy" id="585455"/>
    <lineage>
        <taxon>Bacteria</taxon>
        <taxon>Pseudomonadati</taxon>
        <taxon>Pseudomonadota</taxon>
        <taxon>Gammaproteobacteria</taxon>
        <taxon>Thiohalobacterales</taxon>
        <taxon>Thiohalobacteraceae</taxon>
        <taxon>Thiohalobacter</taxon>
    </lineage>
</organism>
<dbReference type="InterPro" id="IPR025218">
    <property type="entry name" value="DUF4426"/>
</dbReference>
<evidence type="ECO:0000259" key="2">
    <source>
        <dbReference type="Pfam" id="PF14467"/>
    </source>
</evidence>
<dbReference type="EMBL" id="AP018052">
    <property type="protein sequence ID" value="BAZ95382.1"/>
    <property type="molecule type" value="Genomic_DNA"/>
</dbReference>
<dbReference type="Gene3D" id="2.60.40.3340">
    <property type="entry name" value="Domain of unknown function DUF4426"/>
    <property type="match status" value="1"/>
</dbReference>
<keyword evidence="1" id="KW-0732">Signal</keyword>
<proteinExistence type="predicted"/>
<feature type="signal peptide" evidence="1">
    <location>
        <begin position="1"/>
        <end position="24"/>
    </location>
</feature>
<keyword evidence="4" id="KW-1185">Reference proteome</keyword>
<dbReference type="KEGG" id="ttc:FOKN1_3025"/>
<dbReference type="Proteomes" id="UP000218765">
    <property type="component" value="Chromosome"/>
</dbReference>
<dbReference type="AlphaFoldDB" id="A0A1Z4VV92"/>
<reference evidence="3 4" key="1">
    <citation type="submission" date="2017-05" db="EMBL/GenBank/DDBJ databases">
        <title>Thiocyanate degradation by Thiohalobacter thiocyanaticus FOKN1.</title>
        <authorList>
            <person name="Oshiki M."/>
            <person name="Fukushima T."/>
            <person name="Kawano S."/>
            <person name="Nakagawa J."/>
        </authorList>
    </citation>
    <scope>NUCLEOTIDE SEQUENCE [LARGE SCALE GENOMIC DNA]</scope>
    <source>
        <strain evidence="3 4">FOKN1</strain>
    </source>
</reference>
<dbReference type="RefSeq" id="WP_157745716.1">
    <property type="nucleotide sequence ID" value="NZ_AP018052.1"/>
</dbReference>
<evidence type="ECO:0000313" key="4">
    <source>
        <dbReference type="Proteomes" id="UP000218765"/>
    </source>
</evidence>
<gene>
    <name evidence="3" type="ORF">FOKN1_3025</name>
</gene>
<accession>A0A1Z4VV92</accession>
<feature type="domain" description="DUF4426" evidence="2">
    <location>
        <begin position="28"/>
        <end position="149"/>
    </location>
</feature>
<evidence type="ECO:0000313" key="3">
    <source>
        <dbReference type="EMBL" id="BAZ95382.1"/>
    </source>
</evidence>